<dbReference type="AlphaFoldDB" id="A0A2T2P2P5"/>
<evidence type="ECO:0000256" key="14">
    <source>
        <dbReference type="SAM" id="MobiDB-lite"/>
    </source>
</evidence>
<evidence type="ECO:0000256" key="13">
    <source>
        <dbReference type="ARBA" id="ARBA00038359"/>
    </source>
</evidence>
<feature type="transmembrane region" description="Helical" evidence="15">
    <location>
        <begin position="264"/>
        <end position="285"/>
    </location>
</feature>
<dbReference type="GO" id="GO:0005576">
    <property type="term" value="C:extracellular region"/>
    <property type="evidence" value="ECO:0007669"/>
    <property type="project" value="UniProtKB-SubCell"/>
</dbReference>
<feature type="transmembrane region" description="Helical" evidence="15">
    <location>
        <begin position="139"/>
        <end position="159"/>
    </location>
</feature>
<keyword evidence="6" id="KW-0325">Glycoprotein</keyword>
<organism evidence="19 20">
    <name type="scientific">Corynespora cassiicola Philippines</name>
    <dbReference type="NCBI Taxonomy" id="1448308"/>
    <lineage>
        <taxon>Eukaryota</taxon>
        <taxon>Fungi</taxon>
        <taxon>Dikarya</taxon>
        <taxon>Ascomycota</taxon>
        <taxon>Pezizomycotina</taxon>
        <taxon>Dothideomycetes</taxon>
        <taxon>Pleosporomycetidae</taxon>
        <taxon>Pleosporales</taxon>
        <taxon>Corynesporascaceae</taxon>
        <taxon>Corynespora</taxon>
    </lineage>
</organism>
<keyword evidence="7 15" id="KW-0812">Transmembrane</keyword>
<evidence type="ECO:0000256" key="9">
    <source>
        <dbReference type="ARBA" id="ARBA00022989"/>
    </source>
</evidence>
<comment type="subcellular location">
    <subcellularLocation>
        <location evidence="2">Membrane</location>
        <topology evidence="2">Lipid-anchor</topology>
        <topology evidence="2">GPI-anchor</topology>
    </subcellularLocation>
    <subcellularLocation>
        <location evidence="1">Membrane</location>
        <topology evidence="1">Multi-pass membrane protein</topology>
    </subcellularLocation>
    <subcellularLocation>
        <location evidence="3">Secreted</location>
    </subcellularLocation>
</comment>
<evidence type="ECO:0000256" key="8">
    <source>
        <dbReference type="ARBA" id="ARBA00022729"/>
    </source>
</evidence>
<dbReference type="GO" id="GO:0098552">
    <property type="term" value="C:side of membrane"/>
    <property type="evidence" value="ECO:0007669"/>
    <property type="project" value="UniProtKB-KW"/>
</dbReference>
<dbReference type="InterPro" id="IPR008427">
    <property type="entry name" value="Extracellular_membr_CFEM_dom"/>
</dbReference>
<dbReference type="Proteomes" id="UP000240883">
    <property type="component" value="Unassembled WGS sequence"/>
</dbReference>
<reference evidence="19 20" key="1">
    <citation type="journal article" date="2018" name="Front. Microbiol.">
        <title>Genome-Wide Analysis of Corynespora cassiicola Leaf Fall Disease Putative Effectors.</title>
        <authorList>
            <person name="Lopez D."/>
            <person name="Ribeiro S."/>
            <person name="Label P."/>
            <person name="Fumanal B."/>
            <person name="Venisse J.S."/>
            <person name="Kohler A."/>
            <person name="de Oliveira R.R."/>
            <person name="Labutti K."/>
            <person name="Lipzen A."/>
            <person name="Lail K."/>
            <person name="Bauer D."/>
            <person name="Ohm R.A."/>
            <person name="Barry K.W."/>
            <person name="Spatafora J."/>
            <person name="Grigoriev I.V."/>
            <person name="Martin F.M."/>
            <person name="Pujade-Renaud V."/>
        </authorList>
    </citation>
    <scope>NUCLEOTIDE SEQUENCE [LARGE SCALE GENOMIC DNA]</scope>
    <source>
        <strain evidence="19 20">Philippines</strain>
    </source>
</reference>
<accession>A0A2T2P2P5</accession>
<dbReference type="EMBL" id="KZ678130">
    <property type="protein sequence ID" value="PSN71932.1"/>
    <property type="molecule type" value="Genomic_DNA"/>
</dbReference>
<keyword evidence="6" id="KW-0336">GPI-anchor</keyword>
<evidence type="ECO:0000256" key="5">
    <source>
        <dbReference type="ARBA" id="ARBA00022525"/>
    </source>
</evidence>
<feature type="region of interest" description="Disordered" evidence="14">
    <location>
        <begin position="395"/>
        <end position="417"/>
    </location>
</feature>
<evidence type="ECO:0000256" key="10">
    <source>
        <dbReference type="ARBA" id="ARBA00023136"/>
    </source>
</evidence>
<evidence type="ECO:0000259" key="17">
    <source>
        <dbReference type="Pfam" id="PF05730"/>
    </source>
</evidence>
<keyword evidence="5" id="KW-0964">Secreted</keyword>
<dbReference type="Pfam" id="PF05730">
    <property type="entry name" value="CFEM"/>
    <property type="match status" value="1"/>
</dbReference>
<comment type="similarity">
    <text evidence="4">Belongs to the RBT5 family.</text>
</comment>
<feature type="chain" id="PRO_5015547965" evidence="16">
    <location>
        <begin position="21"/>
        <end position="554"/>
    </location>
</feature>
<evidence type="ECO:0000256" key="15">
    <source>
        <dbReference type="SAM" id="Phobius"/>
    </source>
</evidence>
<evidence type="ECO:0000259" key="18">
    <source>
        <dbReference type="Pfam" id="PF20684"/>
    </source>
</evidence>
<keyword evidence="11" id="KW-1015">Disulfide bond</keyword>
<name>A0A2T2P2P5_CORCC</name>
<comment type="similarity">
    <text evidence="13">Belongs to the SAT4 family.</text>
</comment>
<evidence type="ECO:0000256" key="11">
    <source>
        <dbReference type="ARBA" id="ARBA00023157"/>
    </source>
</evidence>
<evidence type="ECO:0000256" key="6">
    <source>
        <dbReference type="ARBA" id="ARBA00022622"/>
    </source>
</evidence>
<protein>
    <submittedName>
        <fullName evidence="19">Uncharacterized protein</fullName>
    </submittedName>
</protein>
<feature type="transmembrane region" description="Helical" evidence="15">
    <location>
        <begin position="217"/>
        <end position="244"/>
    </location>
</feature>
<keyword evidence="12" id="KW-0449">Lipoprotein</keyword>
<evidence type="ECO:0000313" key="19">
    <source>
        <dbReference type="EMBL" id="PSN71932.1"/>
    </source>
</evidence>
<evidence type="ECO:0000256" key="4">
    <source>
        <dbReference type="ARBA" id="ARBA00010031"/>
    </source>
</evidence>
<dbReference type="InterPro" id="IPR052337">
    <property type="entry name" value="SAT4-like"/>
</dbReference>
<dbReference type="PANTHER" id="PTHR33048">
    <property type="entry name" value="PTH11-LIKE INTEGRAL MEMBRANE PROTEIN (AFU_ORTHOLOGUE AFUA_5G11245)"/>
    <property type="match status" value="1"/>
</dbReference>
<feature type="compositionally biased region" description="Polar residues" evidence="14">
    <location>
        <begin position="395"/>
        <end position="411"/>
    </location>
</feature>
<keyword evidence="20" id="KW-1185">Reference proteome</keyword>
<evidence type="ECO:0000256" key="16">
    <source>
        <dbReference type="SAM" id="SignalP"/>
    </source>
</evidence>
<sequence>MRLATAFILLPIIVFDYAVAFDGHSVIQQAKEKLPKCAADCLEMAFTFPICDMSDIHCLSYDGIVEGILSRCVATSCTIKESLAAKNFTEYAFDHPVRDHSKRISNTAIIGGTMAFLVFFLRVAVRMSLLGGDWGNDDWAMVATMVLVLPLTILSHFLAHEGLGRDMWTVPFDSITRMMKYYYYDELLYLSSVALTKISILLFYLRIFPHRNFRHCVYATIVLCVCYIVGFVIAAAVQCYPIQYAWNWWHGEHAGKCINLHLEGWLSAAFNIALDLIVIALPIVPTYKLVMSPSRKIGILFMFTGGSVVTIISILRLNCLLQFGNSQNITWDYAALGYWSTLEVHIGIIVACLPGLRALQKRVFSRNDRFQRCHTMTPDHGYRVDVKENISSVSQSRLNRTRKASNGSKSSIPWPHHRKSSDNCFQLTEYVKWEGRPPKPENNGGLLHLEQPSNIADNDRTLRGVNNTQIERGSVYTDDGTFHHFEDPKDITALPQAYEVKGSSGESTASTRFPRINVRNEIKITVEIISDAWNSRASITSAGNKGIAKESSRN</sequence>
<dbReference type="STRING" id="1448308.A0A2T2P2P5"/>
<evidence type="ECO:0000256" key="7">
    <source>
        <dbReference type="ARBA" id="ARBA00022692"/>
    </source>
</evidence>
<dbReference type="InterPro" id="IPR049326">
    <property type="entry name" value="Rhodopsin_dom_fungi"/>
</dbReference>
<evidence type="ECO:0000313" key="20">
    <source>
        <dbReference type="Proteomes" id="UP000240883"/>
    </source>
</evidence>
<gene>
    <name evidence="19" type="ORF">BS50DRAFT_239466</name>
</gene>
<dbReference type="OrthoDB" id="5378633at2759"/>
<feature type="transmembrane region" description="Helical" evidence="15">
    <location>
        <begin position="187"/>
        <end position="205"/>
    </location>
</feature>
<keyword evidence="9 15" id="KW-1133">Transmembrane helix</keyword>
<keyword evidence="8 16" id="KW-0732">Signal</keyword>
<feature type="transmembrane region" description="Helical" evidence="15">
    <location>
        <begin position="108"/>
        <end position="127"/>
    </location>
</feature>
<feature type="transmembrane region" description="Helical" evidence="15">
    <location>
        <begin position="337"/>
        <end position="359"/>
    </location>
</feature>
<feature type="domain" description="CFEM" evidence="17">
    <location>
        <begin position="32"/>
        <end position="90"/>
    </location>
</feature>
<feature type="transmembrane region" description="Helical" evidence="15">
    <location>
        <begin position="297"/>
        <end position="317"/>
    </location>
</feature>
<feature type="signal peptide" evidence="16">
    <location>
        <begin position="1"/>
        <end position="20"/>
    </location>
</feature>
<feature type="domain" description="Rhodopsin" evidence="18">
    <location>
        <begin position="121"/>
        <end position="361"/>
    </location>
</feature>
<proteinExistence type="inferred from homology"/>
<dbReference type="Pfam" id="PF20684">
    <property type="entry name" value="Fung_rhodopsin"/>
    <property type="match status" value="1"/>
</dbReference>
<evidence type="ECO:0000256" key="1">
    <source>
        <dbReference type="ARBA" id="ARBA00004141"/>
    </source>
</evidence>
<evidence type="ECO:0000256" key="12">
    <source>
        <dbReference type="ARBA" id="ARBA00023288"/>
    </source>
</evidence>
<evidence type="ECO:0000256" key="2">
    <source>
        <dbReference type="ARBA" id="ARBA00004589"/>
    </source>
</evidence>
<dbReference type="PANTHER" id="PTHR33048:SF160">
    <property type="entry name" value="SAT4 FAMILY MEMBRANE PROTEIN"/>
    <property type="match status" value="1"/>
</dbReference>
<keyword evidence="10 15" id="KW-0472">Membrane</keyword>
<evidence type="ECO:0000256" key="3">
    <source>
        <dbReference type="ARBA" id="ARBA00004613"/>
    </source>
</evidence>